<dbReference type="Gene3D" id="2.60.220.30">
    <property type="match status" value="1"/>
</dbReference>
<dbReference type="SUPFAM" id="SSF47986">
    <property type="entry name" value="DEATH domain"/>
    <property type="match status" value="1"/>
</dbReference>
<dbReference type="InterPro" id="IPR011029">
    <property type="entry name" value="DEATH-like_dom_sf"/>
</dbReference>
<dbReference type="Proteomes" id="UP000189704">
    <property type="component" value="Unplaced"/>
</dbReference>
<dbReference type="Gene3D" id="1.10.533.10">
    <property type="entry name" value="Death Domain, Fas"/>
    <property type="match status" value="1"/>
</dbReference>
<name>A0A1U7TBA2_CARSF</name>
<dbReference type="PANTHER" id="PTHR28336:SF4">
    <property type="entry name" value="DEATH DOMAIN-CONTAINING PROTEIN 1"/>
    <property type="match status" value="1"/>
</dbReference>
<evidence type="ECO:0000259" key="1">
    <source>
        <dbReference type="PROSITE" id="PS50017"/>
    </source>
</evidence>
<dbReference type="InterPro" id="IPR000906">
    <property type="entry name" value="ZU5_dom"/>
</dbReference>
<evidence type="ECO:0000313" key="4">
    <source>
        <dbReference type="RefSeq" id="XP_008051061.1"/>
    </source>
</evidence>
<feature type="domain" description="ZU5" evidence="2">
    <location>
        <begin position="307"/>
        <end position="479"/>
    </location>
</feature>
<sequence length="786" mass="89156">MCNLCSMHDECTPQRTCPPFMIPKHRHCCRGEQNVIETATVSPTNGDESHYTNQVQLKINKIHVSSALVEKESNTSLNGNVRGQEESENKMFPDNMENEDDKQIEHTTVENINSNREEIHDVIQTTERGIQETSESQREEMTTSSIACDIIDNYLNSLLPNISEHIKQKSNIMEKKYLDVLSDDTDPQVSCYITAPLYVLQQLECRIINDMSSLIVSDNEELVSNVITVECTDRGKGIPFPIGIAIPFNACYRGNYRDIMVKVCDANLQSSYLNPSSLEGMRGGYKGTCAAVKAYRLGIFSVVSCLKKESFTVTKKGVTLKSSVDSRISLNYPPGIFSSPVLVQLKIQPVDPSLVAYLKAQQDTSYSVVSTSPLIHIQHPSSHSFQKPVTVFLPCSPHPDQKNLVSEIDHKRTASATTNKTILSYFNQTKSASIRKPGKNACKSWKLLGFRSRDSGWFGLDDVVVRTMQSGLIAFELNEHLERFIVLHLSSTMNNSHLLTFVKSLEEVMLNTTACIVLSHQKDNPHRIAILVVPSKDLNQALKNLRLEGFREPPESSRHFQVKEGEQLLLNFTGNIFASSNGKNYGKDYKLIFHLQRKPRLELQIKEVDEFGNYSCPHYKGTIVVYKVPKEKGVPSLDQSLRLNEKHYQSPVCKLPLRLPKHEKLINRPQSTKRISTDPLDALWDNLLHWLAEELSEENAESLSSSLPLRSSTVQLIKLKNPNDLTEQIHELLSFWKKSLPASTDKLRLLARHLRQIGRRDLAEELRFKWEHKVFTEPQWFDIAAE</sequence>
<dbReference type="AlphaFoldDB" id="A0A1U7TBA2"/>
<dbReference type="RefSeq" id="XP_008051061.1">
    <property type="nucleotide sequence ID" value="XM_008052870.1"/>
</dbReference>
<dbReference type="PANTHER" id="PTHR28336">
    <property type="entry name" value="BA1-643"/>
    <property type="match status" value="1"/>
</dbReference>
<protein>
    <submittedName>
        <fullName evidence="4">Death domain-containing protein 1</fullName>
    </submittedName>
</protein>
<organism evidence="3 4">
    <name type="scientific">Carlito syrichta</name>
    <name type="common">Philippine tarsier</name>
    <name type="synonym">Tarsius syrichta</name>
    <dbReference type="NCBI Taxonomy" id="1868482"/>
    <lineage>
        <taxon>Eukaryota</taxon>
        <taxon>Metazoa</taxon>
        <taxon>Chordata</taxon>
        <taxon>Craniata</taxon>
        <taxon>Vertebrata</taxon>
        <taxon>Euteleostomi</taxon>
        <taxon>Mammalia</taxon>
        <taxon>Eutheria</taxon>
        <taxon>Euarchontoglires</taxon>
        <taxon>Primates</taxon>
        <taxon>Haplorrhini</taxon>
        <taxon>Tarsiiformes</taxon>
        <taxon>Tarsiidae</taxon>
        <taxon>Carlito</taxon>
    </lineage>
</organism>
<feature type="domain" description="Death" evidence="1">
    <location>
        <begin position="703"/>
        <end position="767"/>
    </location>
</feature>
<dbReference type="CTD" id="401124"/>
<dbReference type="Pfam" id="PF00531">
    <property type="entry name" value="Death"/>
    <property type="match status" value="1"/>
</dbReference>
<dbReference type="GO" id="GO:0007165">
    <property type="term" value="P:signal transduction"/>
    <property type="evidence" value="ECO:0007669"/>
    <property type="project" value="InterPro"/>
</dbReference>
<dbReference type="GeneID" id="103254889"/>
<gene>
    <name evidence="4" type="primary">DTHD1</name>
</gene>
<reference evidence="4" key="1">
    <citation type="submission" date="2025-08" db="UniProtKB">
        <authorList>
            <consortium name="RefSeq"/>
        </authorList>
    </citation>
    <scope>IDENTIFICATION</scope>
</reference>
<dbReference type="PROSITE" id="PS50017">
    <property type="entry name" value="DEATH_DOMAIN"/>
    <property type="match status" value="1"/>
</dbReference>
<dbReference type="KEGG" id="csyr:103254889"/>
<dbReference type="PROSITE" id="PS51145">
    <property type="entry name" value="ZU5"/>
    <property type="match status" value="1"/>
</dbReference>
<accession>A0A1U7TBA2</accession>
<dbReference type="OrthoDB" id="6118651at2759"/>
<dbReference type="STRING" id="1868482.ENSTSYP00000006588"/>
<evidence type="ECO:0000259" key="2">
    <source>
        <dbReference type="PROSITE" id="PS51145"/>
    </source>
</evidence>
<dbReference type="InterPro" id="IPR000488">
    <property type="entry name" value="Death_dom"/>
</dbReference>
<evidence type="ECO:0000313" key="3">
    <source>
        <dbReference type="Proteomes" id="UP000189704"/>
    </source>
</evidence>
<keyword evidence="3" id="KW-1185">Reference proteome</keyword>
<proteinExistence type="predicted"/>